<dbReference type="CDD" id="cd02846">
    <property type="entry name" value="PAZ_argonaute_like"/>
    <property type="match status" value="1"/>
</dbReference>
<evidence type="ECO:0000313" key="5">
    <source>
        <dbReference type="EMBL" id="GJE99952.1"/>
    </source>
</evidence>
<dbReference type="Pfam" id="PF08699">
    <property type="entry name" value="ArgoL1"/>
    <property type="match status" value="1"/>
</dbReference>
<accession>A0A9P3GR28</accession>
<dbReference type="PROSITE" id="PS50821">
    <property type="entry name" value="PAZ"/>
    <property type="match status" value="1"/>
</dbReference>
<evidence type="ECO:0000259" key="4">
    <source>
        <dbReference type="PROSITE" id="PS50822"/>
    </source>
</evidence>
<dbReference type="AlphaFoldDB" id="A0A9P3GR28"/>
<dbReference type="EMBL" id="BPQB01000127">
    <property type="protein sequence ID" value="GJE99952.1"/>
    <property type="molecule type" value="Genomic_DNA"/>
</dbReference>
<dbReference type="PROSITE" id="PS50822">
    <property type="entry name" value="PIWI"/>
    <property type="match status" value="1"/>
</dbReference>
<dbReference type="Pfam" id="PF02171">
    <property type="entry name" value="Piwi"/>
    <property type="match status" value="1"/>
</dbReference>
<name>A0A9P3GR28_9APHY</name>
<dbReference type="InterPro" id="IPR014811">
    <property type="entry name" value="ArgoL1"/>
</dbReference>
<feature type="region of interest" description="Disordered" evidence="2">
    <location>
        <begin position="1"/>
        <end position="102"/>
    </location>
</feature>
<keyword evidence="6" id="KW-1185">Reference proteome</keyword>
<dbReference type="Proteomes" id="UP000703269">
    <property type="component" value="Unassembled WGS sequence"/>
</dbReference>
<evidence type="ECO:0000256" key="2">
    <source>
        <dbReference type="SAM" id="MobiDB-lite"/>
    </source>
</evidence>
<evidence type="ECO:0000259" key="3">
    <source>
        <dbReference type="PROSITE" id="PS50821"/>
    </source>
</evidence>
<dbReference type="GO" id="GO:0003723">
    <property type="term" value="F:RNA binding"/>
    <property type="evidence" value="ECO:0007669"/>
    <property type="project" value="InterPro"/>
</dbReference>
<dbReference type="SUPFAM" id="SSF53098">
    <property type="entry name" value="Ribonuclease H-like"/>
    <property type="match status" value="1"/>
</dbReference>
<dbReference type="InterPro" id="IPR045246">
    <property type="entry name" value="Piwi_ago-like"/>
</dbReference>
<dbReference type="SMART" id="SM00950">
    <property type="entry name" value="Piwi"/>
    <property type="match status" value="1"/>
</dbReference>
<proteinExistence type="inferred from homology"/>
<dbReference type="CDD" id="cd04657">
    <property type="entry name" value="Piwi_ago-like"/>
    <property type="match status" value="1"/>
</dbReference>
<reference evidence="5 6" key="1">
    <citation type="submission" date="2021-08" db="EMBL/GenBank/DDBJ databases">
        <title>Draft Genome Sequence of Phanerochaete sordida strain YK-624.</title>
        <authorList>
            <person name="Mori T."/>
            <person name="Dohra H."/>
            <person name="Suzuki T."/>
            <person name="Kawagishi H."/>
            <person name="Hirai H."/>
        </authorList>
    </citation>
    <scope>NUCLEOTIDE SEQUENCE [LARGE SCALE GENOMIC DNA]</scope>
    <source>
        <strain evidence="5 6">YK-624</strain>
    </source>
</reference>
<protein>
    <submittedName>
        <fullName evidence="5">Piwi-domain-containing protein</fullName>
    </submittedName>
</protein>
<feature type="compositionally biased region" description="Basic and acidic residues" evidence="2">
    <location>
        <begin position="35"/>
        <end position="46"/>
    </location>
</feature>
<feature type="compositionally biased region" description="Basic and acidic residues" evidence="2">
    <location>
        <begin position="11"/>
        <end position="23"/>
    </location>
</feature>
<dbReference type="InterPro" id="IPR032474">
    <property type="entry name" value="Argonaute_N"/>
</dbReference>
<feature type="domain" description="Piwi" evidence="4">
    <location>
        <begin position="643"/>
        <end position="956"/>
    </location>
</feature>
<dbReference type="InterPro" id="IPR003165">
    <property type="entry name" value="Piwi"/>
</dbReference>
<dbReference type="SMART" id="SM00949">
    <property type="entry name" value="PAZ"/>
    <property type="match status" value="1"/>
</dbReference>
<comment type="similarity">
    <text evidence="1">Belongs to the argonaute family.</text>
</comment>
<sequence>MSTNPPRGPGRGRERDNLDDAYRGRGGPQAGRGRGRGEDRGDERGRGRGGGRGRARGDVRGGPPRFQGRGRGDFDRARGGGRGQRGRGGPRPDRAPPEVFAPDTPAALEPRIAELDALARSFADVRLKDPQMPLRPRFGTVGRAQTLRANVFALRVPEGYTIYDYEVAISPAKGLRRAQKARIFDRLEGCPECEPFRDRIAHDQSARIVSAVELPQPLEVVVHYADEHAEEAERGVTAYTVAVKYVRTLNKSGIDSHLGGKDKARAVNTLPHISALNLVVQKYASQHGVRVGGDEERDEKKRQGKGKYFFPAEERIHLMSGLEACRGFFVSVRPNFKQLMVNINACMTAFYKAGNLADVMFACLQEAGALPDEFFERVRVEMTYLGYPKRKPIHKILGTTSRNTTFKHGQYGEITVEEYFKRAHQSITLRYADSLPVISIKKKDGFELIPPELCEILPNQPYRGELPQNATRAMIEAACKPPAFNANMIVNRGFDLLGLRGGDTSVLTNFGIDVDPNMAAVPSRVLPPPRVTYKSGQPRVRDGGWNLVGVEFHSGADMSDWAVLLVDEGSQFRGPQDPQLAAFLTAFADVCRASGLTVTGGPSLIMQTKRLPPAGRDAGRRRGLALIREELAAKLTPGRPPRVVLVLLSSADVYPGLKRLCDMELGVPTVCMLLAKAREPFRQAQYFANVALKVNVKLGGTNHLLAPQSMRWLREKKTMLVGIDVTHPSPQSLKGTPSIVAVVASVDDDFVQFPAGLALQRNRNIDKDSEEMVEGLAGLLEDRIRLYQKRTKSLPERILVYRDGVSEGQYLLSLKHELPKIKKACEKFRSSDRKAPYSPTISFIVCGKRHHTRFFATEANQTTSNGNTQPGTVVDKGVTDIYNHDFYLQAHSGLKGTVKATHYVVIYDENNISADAIQVGTNAASYMYARATKAVSLVPPAYYADLACERGRQWLSQVMNATSSELRAQVNGTRNPDQAMRARQRVFDEAKRLWGDGPHEAIKDTMFYI</sequence>
<dbReference type="Gene3D" id="2.170.260.10">
    <property type="entry name" value="paz domain"/>
    <property type="match status" value="1"/>
</dbReference>
<dbReference type="SUPFAM" id="SSF101690">
    <property type="entry name" value="PAZ domain"/>
    <property type="match status" value="1"/>
</dbReference>
<comment type="caution">
    <text evidence="5">The sequence shown here is derived from an EMBL/GenBank/DDBJ whole genome shotgun (WGS) entry which is preliminary data.</text>
</comment>
<gene>
    <name evidence="5" type="ORF">PsYK624_162280</name>
</gene>
<dbReference type="InterPro" id="IPR032472">
    <property type="entry name" value="ArgoL2"/>
</dbReference>
<dbReference type="Pfam" id="PF16486">
    <property type="entry name" value="ArgoN"/>
    <property type="match status" value="1"/>
</dbReference>
<feature type="domain" description="PAZ" evidence="3">
    <location>
        <begin position="355"/>
        <end position="458"/>
    </location>
</feature>
<evidence type="ECO:0000256" key="1">
    <source>
        <dbReference type="RuleBase" id="RU361178"/>
    </source>
</evidence>
<dbReference type="OrthoDB" id="10252740at2759"/>
<dbReference type="PANTHER" id="PTHR22891">
    <property type="entry name" value="EUKARYOTIC TRANSLATION INITIATION FACTOR 2C"/>
    <property type="match status" value="1"/>
</dbReference>
<evidence type="ECO:0000313" key="6">
    <source>
        <dbReference type="Proteomes" id="UP000703269"/>
    </source>
</evidence>
<dbReference type="InterPro" id="IPR036397">
    <property type="entry name" value="RNaseH_sf"/>
</dbReference>
<organism evidence="5 6">
    <name type="scientific">Phanerochaete sordida</name>
    <dbReference type="NCBI Taxonomy" id="48140"/>
    <lineage>
        <taxon>Eukaryota</taxon>
        <taxon>Fungi</taxon>
        <taxon>Dikarya</taxon>
        <taxon>Basidiomycota</taxon>
        <taxon>Agaricomycotina</taxon>
        <taxon>Agaricomycetes</taxon>
        <taxon>Polyporales</taxon>
        <taxon>Phanerochaetaceae</taxon>
        <taxon>Phanerochaete</taxon>
    </lineage>
</organism>
<dbReference type="Pfam" id="PF16488">
    <property type="entry name" value="ArgoL2"/>
    <property type="match status" value="1"/>
</dbReference>
<dbReference type="InterPro" id="IPR036085">
    <property type="entry name" value="PAZ_dom_sf"/>
</dbReference>
<dbReference type="Gene3D" id="3.40.50.2300">
    <property type="match status" value="1"/>
</dbReference>
<dbReference type="Gene3D" id="3.30.420.10">
    <property type="entry name" value="Ribonuclease H-like superfamily/Ribonuclease H"/>
    <property type="match status" value="1"/>
</dbReference>
<dbReference type="Pfam" id="PF02170">
    <property type="entry name" value="PAZ"/>
    <property type="match status" value="1"/>
</dbReference>
<dbReference type="InterPro" id="IPR003100">
    <property type="entry name" value="PAZ_dom"/>
</dbReference>
<feature type="compositionally biased region" description="Gly residues" evidence="2">
    <location>
        <begin position="80"/>
        <end position="89"/>
    </location>
</feature>
<dbReference type="SMART" id="SM01163">
    <property type="entry name" value="DUF1785"/>
    <property type="match status" value="1"/>
</dbReference>
<dbReference type="InterPro" id="IPR012337">
    <property type="entry name" value="RNaseH-like_sf"/>
</dbReference>